<reference evidence="2 3" key="1">
    <citation type="submission" date="2019-07" db="EMBL/GenBank/DDBJ databases">
        <authorList>
            <person name="Zhu P."/>
        </authorList>
    </citation>
    <scope>NUCLEOTIDE SEQUENCE [LARGE SCALE GENOMIC DNA]</scope>
    <source>
        <strain evidence="2 3">SSL-25</strain>
    </source>
</reference>
<accession>A0A5B8JHK2</accession>
<dbReference type="KEGG" id="sqz:FQU76_25535"/>
<dbReference type="Proteomes" id="UP000320580">
    <property type="component" value="Chromosome"/>
</dbReference>
<feature type="compositionally biased region" description="Basic and acidic residues" evidence="1">
    <location>
        <begin position="755"/>
        <end position="765"/>
    </location>
</feature>
<gene>
    <name evidence="2" type="ORF">FQU76_25535</name>
</gene>
<name>A0A5B8JHK2_9ACTN</name>
<dbReference type="OrthoDB" id="3846417at2"/>
<proteinExistence type="predicted"/>
<sequence>MELDALRSAKFDVLDDAVSDWTKVVGNLEKLEDEARSGLHGKAEKADWKGVNATVSRQFIGKTTGEFSDARTQATSIRNILRDTRDELKVYQGKLNDALERARSKNLTVTSMGDGGFTVTKTVHPDRAAPGTKVPESTPDAALALRDEIQAILNGAAESDTSAARVLHALVDRTDVGFSDAAYADRDSGADALKAADEAAQILKKNPHDVSNEELTRLNSTLARYSKDPLFAEQFALDVGPKRTLEFYAGIADPSQGVRYDPKRGEEAKQLQKNLGITLGTATLSNSSAMQDWEWQMVGLGKENLGVDDANDPRGFAVMSNLMRFGDYDDEFLNNYGNNLIAFDRDNSAKDLSPWINNWNQGDLNFWGKDDRGRDPVTGFLEALGHNPGAATDFFAPPMSTEGRVDKASDVNENLAYLTKERIWLSDAPIMDGDNKVVAGRDALGHALEAATTGYAYDAIPTTEKGIPPQVGDLRTPETAGVMEQIAYLYGGEDGPKMLHGSPEMVDSLGKMGAAYIDDLNYHLSGIGDGDKDAAGFPAKYESRADFGEQGAIDFLSVLGQHETSHGVVTSAQHLYTLSMLDAHPATSGANIDAARDAISAEAEARGILDNARVRQAELTYGANSEAANASLGRSAEWGKFAVGAVVGIGVAAIPVPGSTGAAIALAPLAAETVGSAVSTFLGQQIDKGVEGSQQDPREQAQVTSREFYGKGMNSIGGSHEAYLDANPSVRERADQENWKDDFQAGYLGTGSHQNEFRGRPAYKE</sequence>
<evidence type="ECO:0000256" key="1">
    <source>
        <dbReference type="SAM" id="MobiDB-lite"/>
    </source>
</evidence>
<dbReference type="EMBL" id="CP042266">
    <property type="protein sequence ID" value="QDY79331.1"/>
    <property type="molecule type" value="Genomic_DNA"/>
</dbReference>
<keyword evidence="3" id="KW-1185">Reference proteome</keyword>
<feature type="region of interest" description="Disordered" evidence="1">
    <location>
        <begin position="717"/>
        <end position="765"/>
    </location>
</feature>
<dbReference type="AlphaFoldDB" id="A0A5B8JHK2"/>
<evidence type="ECO:0000313" key="2">
    <source>
        <dbReference type="EMBL" id="QDY79331.1"/>
    </source>
</evidence>
<feature type="compositionally biased region" description="Basic and acidic residues" evidence="1">
    <location>
        <begin position="730"/>
        <end position="743"/>
    </location>
</feature>
<protein>
    <submittedName>
        <fullName evidence="2">Uncharacterized protein</fullName>
    </submittedName>
</protein>
<dbReference type="RefSeq" id="WP_146482623.1">
    <property type="nucleotide sequence ID" value="NZ_CP042266.1"/>
</dbReference>
<evidence type="ECO:0000313" key="3">
    <source>
        <dbReference type="Proteomes" id="UP000320580"/>
    </source>
</evidence>
<organism evidence="2 3">
    <name type="scientific">Streptomyces qinzhouensis</name>
    <dbReference type="NCBI Taxonomy" id="2599401"/>
    <lineage>
        <taxon>Bacteria</taxon>
        <taxon>Bacillati</taxon>
        <taxon>Actinomycetota</taxon>
        <taxon>Actinomycetes</taxon>
        <taxon>Kitasatosporales</taxon>
        <taxon>Streptomycetaceae</taxon>
        <taxon>Streptomyces</taxon>
    </lineage>
</organism>